<name>A0A9R1TGI3_9HYME</name>
<sequence>MATGKMDPIKLIVVGPAGVNHRNSQNPWIIFKFRIYFQSGKTTVANFLADASEIPFEYRPTQGVRILEFDVSNVNTKTNQSKVDIELWDCSGDRRFESCWSAFRRDTQGVIFVYSKLTPDLVWELEKLYDYFVSQTKLEPKNCVVFYFAGDKSHLDPPKRISPTFAKISQVNCNIEDDGNKLKSDFQTFLGTLMTMIQERKEQEESIILRGNTTFR</sequence>
<gene>
    <name evidence="2" type="primary">LOC105270007</name>
</gene>
<dbReference type="Proteomes" id="UP000694866">
    <property type="component" value="Unplaced"/>
</dbReference>
<organism evidence="1 2">
    <name type="scientific">Fopius arisanus</name>
    <dbReference type="NCBI Taxonomy" id="64838"/>
    <lineage>
        <taxon>Eukaryota</taxon>
        <taxon>Metazoa</taxon>
        <taxon>Ecdysozoa</taxon>
        <taxon>Arthropoda</taxon>
        <taxon>Hexapoda</taxon>
        <taxon>Insecta</taxon>
        <taxon>Pterygota</taxon>
        <taxon>Neoptera</taxon>
        <taxon>Endopterygota</taxon>
        <taxon>Hymenoptera</taxon>
        <taxon>Apocrita</taxon>
        <taxon>Ichneumonoidea</taxon>
        <taxon>Braconidae</taxon>
        <taxon>Opiinae</taxon>
        <taxon>Fopius</taxon>
    </lineage>
</organism>
<keyword evidence="1" id="KW-1185">Reference proteome</keyword>
<dbReference type="InterPro" id="IPR027417">
    <property type="entry name" value="P-loop_NTPase"/>
</dbReference>
<dbReference type="AlphaFoldDB" id="A0A9R1TGI3"/>
<dbReference type="SUPFAM" id="SSF52540">
    <property type="entry name" value="P-loop containing nucleoside triphosphate hydrolases"/>
    <property type="match status" value="1"/>
</dbReference>
<evidence type="ECO:0000313" key="2">
    <source>
        <dbReference type="RefSeq" id="XP_011308960.1"/>
    </source>
</evidence>
<proteinExistence type="predicted"/>
<protein>
    <submittedName>
        <fullName evidence="2">Intraflagellar transport protein 22 homolog isoform X1</fullName>
    </submittedName>
</protein>
<accession>A0A9R1TGI3</accession>
<dbReference type="KEGG" id="fas:105270007"/>
<dbReference type="GeneID" id="105270007"/>
<dbReference type="RefSeq" id="XP_011308960.1">
    <property type="nucleotide sequence ID" value="XM_011310658.1"/>
</dbReference>
<evidence type="ECO:0000313" key="1">
    <source>
        <dbReference type="Proteomes" id="UP000694866"/>
    </source>
</evidence>
<dbReference type="Gene3D" id="3.40.50.300">
    <property type="entry name" value="P-loop containing nucleotide triphosphate hydrolases"/>
    <property type="match status" value="1"/>
</dbReference>
<reference evidence="2" key="1">
    <citation type="submission" date="2025-08" db="UniProtKB">
        <authorList>
            <consortium name="RefSeq"/>
        </authorList>
    </citation>
    <scope>IDENTIFICATION</scope>
    <source>
        <strain evidence="2">USDA-PBARC FA_bdor</strain>
        <tissue evidence="2">Whole organism</tissue>
    </source>
</reference>
<dbReference type="OrthoDB" id="275177at2759"/>
<dbReference type="Pfam" id="PF08477">
    <property type="entry name" value="Roc"/>
    <property type="match status" value="1"/>
</dbReference>